<proteinExistence type="inferred from homology"/>
<keyword evidence="10" id="KW-1185">Reference proteome</keyword>
<dbReference type="Pfam" id="PF00528">
    <property type="entry name" value="BPD_transp_1"/>
    <property type="match status" value="1"/>
</dbReference>
<feature type="transmembrane region" description="Helical" evidence="7">
    <location>
        <begin position="135"/>
        <end position="152"/>
    </location>
</feature>
<reference evidence="9 10" key="1">
    <citation type="submission" date="2024-11" db="EMBL/GenBank/DDBJ databases">
        <authorList>
            <person name="Kaparullina E.N."/>
            <person name="Delegan Y.A."/>
            <person name="Doronina N.V."/>
        </authorList>
    </citation>
    <scope>NUCLEOTIDE SEQUENCE [LARGE SCALE GENOMIC DNA]</scope>
    <source>
        <strain evidence="9 10">7sh_L</strain>
    </source>
</reference>
<dbReference type="InterPro" id="IPR000515">
    <property type="entry name" value="MetI-like"/>
</dbReference>
<feature type="transmembrane region" description="Helical" evidence="7">
    <location>
        <begin position="191"/>
        <end position="218"/>
    </location>
</feature>
<comment type="caution">
    <text evidence="9">The sequence shown here is derived from an EMBL/GenBank/DDBJ whole genome shotgun (WGS) entry which is preliminary data.</text>
</comment>
<accession>A0ABW8GPH7</accession>
<dbReference type="Proteomes" id="UP001617669">
    <property type="component" value="Unassembled WGS sequence"/>
</dbReference>
<keyword evidence="6 7" id="KW-0472">Membrane</keyword>
<dbReference type="InterPro" id="IPR050366">
    <property type="entry name" value="BP-dependent_transpt_permease"/>
</dbReference>
<feature type="transmembrane region" description="Helical" evidence="7">
    <location>
        <begin position="70"/>
        <end position="98"/>
    </location>
</feature>
<dbReference type="PANTHER" id="PTHR43386:SF1">
    <property type="entry name" value="D,D-DIPEPTIDE TRANSPORT SYSTEM PERMEASE PROTEIN DDPC-RELATED"/>
    <property type="match status" value="1"/>
</dbReference>
<evidence type="ECO:0000256" key="4">
    <source>
        <dbReference type="ARBA" id="ARBA00022692"/>
    </source>
</evidence>
<dbReference type="PROSITE" id="PS50928">
    <property type="entry name" value="ABC_TM1"/>
    <property type="match status" value="1"/>
</dbReference>
<dbReference type="CDD" id="cd06261">
    <property type="entry name" value="TM_PBP2"/>
    <property type="match status" value="1"/>
</dbReference>
<evidence type="ECO:0000256" key="6">
    <source>
        <dbReference type="ARBA" id="ARBA00023136"/>
    </source>
</evidence>
<evidence type="ECO:0000256" key="3">
    <source>
        <dbReference type="ARBA" id="ARBA00022475"/>
    </source>
</evidence>
<comment type="subcellular location">
    <subcellularLocation>
        <location evidence="1 7">Cell membrane</location>
        <topology evidence="1 7">Multi-pass membrane protein</topology>
    </subcellularLocation>
</comment>
<feature type="transmembrane region" description="Helical" evidence="7">
    <location>
        <begin position="238"/>
        <end position="259"/>
    </location>
</feature>
<keyword evidence="5 7" id="KW-1133">Transmembrane helix</keyword>
<keyword evidence="2 7" id="KW-0813">Transport</keyword>
<feature type="transmembrane region" description="Helical" evidence="7">
    <location>
        <begin position="110"/>
        <end position="129"/>
    </location>
</feature>
<evidence type="ECO:0000259" key="8">
    <source>
        <dbReference type="PROSITE" id="PS50928"/>
    </source>
</evidence>
<keyword evidence="3" id="KW-1003">Cell membrane</keyword>
<dbReference type="PANTHER" id="PTHR43386">
    <property type="entry name" value="OLIGOPEPTIDE TRANSPORT SYSTEM PERMEASE PROTEIN APPC"/>
    <property type="match status" value="1"/>
</dbReference>
<evidence type="ECO:0000313" key="9">
    <source>
        <dbReference type="EMBL" id="MFJ5446922.1"/>
    </source>
</evidence>
<dbReference type="EMBL" id="JBIWXY010000002">
    <property type="protein sequence ID" value="MFJ5446922.1"/>
    <property type="molecule type" value="Genomic_DNA"/>
</dbReference>
<organism evidence="9 10">
    <name type="scientific">Methylobacillus methanolivorans</name>
    <dbReference type="NCBI Taxonomy" id="1848927"/>
    <lineage>
        <taxon>Bacteria</taxon>
        <taxon>Pseudomonadati</taxon>
        <taxon>Pseudomonadota</taxon>
        <taxon>Betaproteobacteria</taxon>
        <taxon>Nitrosomonadales</taxon>
        <taxon>Methylophilaceae</taxon>
        <taxon>Methylobacillus</taxon>
    </lineage>
</organism>
<dbReference type="Gene3D" id="1.10.3720.10">
    <property type="entry name" value="MetI-like"/>
    <property type="match status" value="1"/>
</dbReference>
<name>A0ABW8GPH7_9PROT</name>
<evidence type="ECO:0000256" key="5">
    <source>
        <dbReference type="ARBA" id="ARBA00022989"/>
    </source>
</evidence>
<feature type="domain" description="ABC transmembrane type-1" evidence="8">
    <location>
        <begin position="71"/>
        <end position="260"/>
    </location>
</feature>
<dbReference type="RefSeq" id="WP_400883097.1">
    <property type="nucleotide sequence ID" value="NZ_JBIWXY010000002.1"/>
</dbReference>
<evidence type="ECO:0000313" key="10">
    <source>
        <dbReference type="Proteomes" id="UP001617669"/>
    </source>
</evidence>
<evidence type="ECO:0000256" key="7">
    <source>
        <dbReference type="RuleBase" id="RU363032"/>
    </source>
</evidence>
<sequence>MMHNWQSLPLSRRAGISLLSLIILAAILGPLLMPDAISQNLDQVLLAPSWQQWLGTDHLGRSMLARLLHALQLSFGLALVSVISAALIGISLGLLAAWRGGLVEAALTSIADAVMTLPVLLVVLLFAAFAQGEFWSLYLGLSFALWVEYFRVSRASIKTTLLSGPVESARMLGFGNGYIVRKHLLPELAPMIATLMLFGISSAILALAALGFVGVGLRPPTPELGVMMIELFPYYQEAPWLIAAPVITLALIMLSLALLSGKKEAI</sequence>
<evidence type="ECO:0000256" key="1">
    <source>
        <dbReference type="ARBA" id="ARBA00004651"/>
    </source>
</evidence>
<protein>
    <submittedName>
        <fullName evidence="9">ABC transporter permease</fullName>
    </submittedName>
</protein>
<dbReference type="InterPro" id="IPR035906">
    <property type="entry name" value="MetI-like_sf"/>
</dbReference>
<keyword evidence="4 7" id="KW-0812">Transmembrane</keyword>
<evidence type="ECO:0000256" key="2">
    <source>
        <dbReference type="ARBA" id="ARBA00022448"/>
    </source>
</evidence>
<comment type="similarity">
    <text evidence="7">Belongs to the binding-protein-dependent transport system permease family.</text>
</comment>
<gene>
    <name evidence="9" type="ORF">ACIKP9_11830</name>
</gene>
<dbReference type="SUPFAM" id="SSF161098">
    <property type="entry name" value="MetI-like"/>
    <property type="match status" value="1"/>
</dbReference>